<dbReference type="CDD" id="cd07105">
    <property type="entry name" value="ALDH_SaliADH"/>
    <property type="match status" value="1"/>
</dbReference>
<dbReference type="Gene3D" id="3.40.605.10">
    <property type="entry name" value="Aldehyde Dehydrogenase, Chain A, domain 1"/>
    <property type="match status" value="1"/>
</dbReference>
<evidence type="ECO:0000256" key="3">
    <source>
        <dbReference type="ARBA" id="ARBA00023027"/>
    </source>
</evidence>
<dbReference type="InterPro" id="IPR015590">
    <property type="entry name" value="Aldehyde_DH_dom"/>
</dbReference>
<feature type="domain" description="Aldehyde dehydrogenase" evidence="6">
    <location>
        <begin position="11"/>
        <end position="461"/>
    </location>
</feature>
<dbReference type="InterPro" id="IPR016161">
    <property type="entry name" value="Ald_DH/histidinol_DH"/>
</dbReference>
<dbReference type="InterPro" id="IPR016163">
    <property type="entry name" value="Ald_DH_C"/>
</dbReference>
<dbReference type="EMBL" id="QUNG01000011">
    <property type="protein sequence ID" value="REG81937.1"/>
    <property type="molecule type" value="Genomic_DNA"/>
</dbReference>
<comment type="similarity">
    <text evidence="1 5">Belongs to the aldehyde dehydrogenase family.</text>
</comment>
<evidence type="ECO:0000256" key="4">
    <source>
        <dbReference type="PROSITE-ProRule" id="PRU10007"/>
    </source>
</evidence>
<keyword evidence="3" id="KW-0520">NAD</keyword>
<keyword evidence="8" id="KW-1185">Reference proteome</keyword>
<evidence type="ECO:0000259" key="6">
    <source>
        <dbReference type="Pfam" id="PF00171"/>
    </source>
</evidence>
<dbReference type="RefSeq" id="WP_115898552.1">
    <property type="nucleotide sequence ID" value="NZ_QUNG01000011.1"/>
</dbReference>
<evidence type="ECO:0000313" key="7">
    <source>
        <dbReference type="EMBL" id="REG81937.1"/>
    </source>
</evidence>
<dbReference type="FunFam" id="3.40.309.10:FF:000010">
    <property type="entry name" value="Gamma-aminobutyraldehyde dehydrogenase"/>
    <property type="match status" value="1"/>
</dbReference>
<reference evidence="7 8" key="1">
    <citation type="submission" date="2018-08" db="EMBL/GenBank/DDBJ databases">
        <title>Genomic Encyclopedia of Type Strains, Phase III (KMG-III): the genomes of soil and plant-associated and newly described type strains.</title>
        <authorList>
            <person name="Whitman W."/>
        </authorList>
    </citation>
    <scope>NUCLEOTIDE SEQUENCE [LARGE SCALE GENOMIC DNA]</scope>
    <source>
        <strain evidence="7 8">CECT 7375</strain>
    </source>
</reference>
<organism evidence="7 8">
    <name type="scientific">Marinomonas pollencensis</name>
    <dbReference type="NCBI Taxonomy" id="491954"/>
    <lineage>
        <taxon>Bacteria</taxon>
        <taxon>Pseudomonadati</taxon>
        <taxon>Pseudomonadota</taxon>
        <taxon>Gammaproteobacteria</taxon>
        <taxon>Oceanospirillales</taxon>
        <taxon>Oceanospirillaceae</taxon>
        <taxon>Marinomonas</taxon>
    </lineage>
</organism>
<sequence>MNTENLIRNHQIKPLSHSPFAHMDHKKASHEAVALADKAARAFSNWSTVNPEEKRKLLLNAAANIRKHSAELKKIAAEEVGSADNFLDMNIDIAVEFLQEAASLTTQINSDLLPNSSAHSLSLAVRQPVGVCLGIPPWNVPILLSVRAIALPLACGNTVILKASELCPKTHQRVIEIIKDSGFPENVINIITNRPDEAGDVVESLISHPAVRHINFTGSTRVGRLIAELSAKHLKRCILELSGKAPFIVLDDANLDKAVEAACYGAFMNQGQLCISTERVILQDPIADEFTQLFVAKAKTLTSGLNHDASHKLGALIDTKSGKRLQAIIDDAVEKGASVLCGGTVNGCYLDATVIDNVTPSMRIYYEECFGPLVHIVRCCSDDDALSIANDTEFGLAAAVFSQDTYRAMNIAKRIESGICHINSTTVADDARAPFGGMKSSGHGRFGGSHSINEFTESRWITIANDDCPPPQI</sequence>
<keyword evidence="2 5" id="KW-0560">Oxidoreductase</keyword>
<dbReference type="Proteomes" id="UP000256542">
    <property type="component" value="Unassembled WGS sequence"/>
</dbReference>
<dbReference type="InterPro" id="IPR016162">
    <property type="entry name" value="Ald_DH_N"/>
</dbReference>
<dbReference type="PANTHER" id="PTHR42986:SF1">
    <property type="entry name" value="BENZALDEHYDE DEHYDROGENASE YFMT"/>
    <property type="match status" value="1"/>
</dbReference>
<name>A0A3E0DIM8_9GAMM</name>
<dbReference type="OrthoDB" id="9812625at2"/>
<dbReference type="InterPro" id="IPR029510">
    <property type="entry name" value="Ald_DH_CS_GLU"/>
</dbReference>
<dbReference type="SUPFAM" id="SSF53720">
    <property type="entry name" value="ALDH-like"/>
    <property type="match status" value="1"/>
</dbReference>
<protein>
    <submittedName>
        <fullName evidence="7">Acyl-CoA reductase-like NAD-dependent aldehyde dehydrogenase</fullName>
    </submittedName>
</protein>
<comment type="caution">
    <text evidence="7">The sequence shown here is derived from an EMBL/GenBank/DDBJ whole genome shotgun (WGS) entry which is preliminary data.</text>
</comment>
<proteinExistence type="inferred from homology"/>
<evidence type="ECO:0000256" key="5">
    <source>
        <dbReference type="RuleBase" id="RU003345"/>
    </source>
</evidence>
<dbReference type="PANTHER" id="PTHR42986">
    <property type="entry name" value="BENZALDEHYDE DEHYDROGENASE YFMT"/>
    <property type="match status" value="1"/>
</dbReference>
<feature type="active site" evidence="4">
    <location>
        <position position="240"/>
    </location>
</feature>
<dbReference type="Gene3D" id="3.40.309.10">
    <property type="entry name" value="Aldehyde Dehydrogenase, Chain A, domain 2"/>
    <property type="match status" value="1"/>
</dbReference>
<gene>
    <name evidence="7" type="ORF">DFP81_11117</name>
</gene>
<dbReference type="AlphaFoldDB" id="A0A3E0DIM8"/>
<evidence type="ECO:0000256" key="1">
    <source>
        <dbReference type="ARBA" id="ARBA00009986"/>
    </source>
</evidence>
<dbReference type="Pfam" id="PF00171">
    <property type="entry name" value="Aldedh"/>
    <property type="match status" value="1"/>
</dbReference>
<accession>A0A3E0DIM8</accession>
<evidence type="ECO:0000256" key="2">
    <source>
        <dbReference type="ARBA" id="ARBA00023002"/>
    </source>
</evidence>
<dbReference type="PROSITE" id="PS00687">
    <property type="entry name" value="ALDEHYDE_DEHYDR_GLU"/>
    <property type="match status" value="1"/>
</dbReference>
<evidence type="ECO:0000313" key="8">
    <source>
        <dbReference type="Proteomes" id="UP000256542"/>
    </source>
</evidence>
<dbReference type="GO" id="GO:0016620">
    <property type="term" value="F:oxidoreductase activity, acting on the aldehyde or oxo group of donors, NAD or NADP as acceptor"/>
    <property type="evidence" value="ECO:0007669"/>
    <property type="project" value="InterPro"/>
</dbReference>